<dbReference type="SUPFAM" id="SSF69593">
    <property type="entry name" value="Glycerol-3-phosphate (1)-acyltransferase"/>
    <property type="match status" value="1"/>
</dbReference>
<dbReference type="Proteomes" id="UP000274822">
    <property type="component" value="Unassembled WGS sequence"/>
</dbReference>
<feature type="compositionally biased region" description="Low complexity" evidence="1">
    <location>
        <begin position="665"/>
        <end position="675"/>
    </location>
</feature>
<evidence type="ECO:0000313" key="4">
    <source>
        <dbReference type="EMBL" id="RUS31462.1"/>
    </source>
</evidence>
<feature type="domain" description="Phospholipid/glycerol acyltransferase" evidence="3">
    <location>
        <begin position="129"/>
        <end position="219"/>
    </location>
</feature>
<evidence type="ECO:0000313" key="5">
    <source>
        <dbReference type="Proteomes" id="UP000274822"/>
    </source>
</evidence>
<dbReference type="PANTHER" id="PTHR31605">
    <property type="entry name" value="GLYCEROL-3-PHOSPHATE O-ACYLTRANSFERASE 1"/>
    <property type="match status" value="1"/>
</dbReference>
<dbReference type="InterPro" id="IPR052744">
    <property type="entry name" value="GPAT/DAPAT"/>
</dbReference>
<evidence type="ECO:0000256" key="2">
    <source>
        <dbReference type="SAM" id="Phobius"/>
    </source>
</evidence>
<dbReference type="EMBL" id="RBNJ01002928">
    <property type="protein sequence ID" value="RUS31462.1"/>
    <property type="molecule type" value="Genomic_DNA"/>
</dbReference>
<dbReference type="PANTHER" id="PTHR31605:SF0">
    <property type="entry name" value="GLYCEROL-3-PHOSPHATE O-ACYLTRANSFERASE 1"/>
    <property type="match status" value="1"/>
</dbReference>
<dbReference type="GO" id="GO:0016287">
    <property type="term" value="F:glycerone-phosphate O-acyltransferase activity"/>
    <property type="evidence" value="ECO:0007669"/>
    <property type="project" value="TreeGrafter"/>
</dbReference>
<keyword evidence="2" id="KW-0812">Transmembrane</keyword>
<gene>
    <name evidence="4" type="ORF">BC938DRAFT_477759</name>
</gene>
<reference evidence="4 5" key="1">
    <citation type="journal article" date="2018" name="New Phytol.">
        <title>Phylogenomics of Endogonaceae and evolution of mycorrhizas within Mucoromycota.</title>
        <authorList>
            <person name="Chang Y."/>
            <person name="Desiro A."/>
            <person name="Na H."/>
            <person name="Sandor L."/>
            <person name="Lipzen A."/>
            <person name="Clum A."/>
            <person name="Barry K."/>
            <person name="Grigoriev I.V."/>
            <person name="Martin F.M."/>
            <person name="Stajich J.E."/>
            <person name="Smith M.E."/>
            <person name="Bonito G."/>
            <person name="Spatafora J.W."/>
        </authorList>
    </citation>
    <scope>NUCLEOTIDE SEQUENCE [LARGE SCALE GENOMIC DNA]</scope>
    <source>
        <strain evidence="4 5">AD002</strain>
    </source>
</reference>
<feature type="transmembrane region" description="Helical" evidence="2">
    <location>
        <begin position="27"/>
        <end position="48"/>
    </location>
</feature>
<feature type="compositionally biased region" description="Basic and acidic residues" evidence="1">
    <location>
        <begin position="735"/>
        <end position="757"/>
    </location>
</feature>
<dbReference type="AlphaFoldDB" id="A0A433QNV0"/>
<proteinExistence type="predicted"/>
<accession>A0A433QNV0</accession>
<dbReference type="GO" id="GO:0004366">
    <property type="term" value="F:glycerol-3-phosphate O-acyltransferase activity"/>
    <property type="evidence" value="ECO:0007669"/>
    <property type="project" value="TreeGrafter"/>
</dbReference>
<protein>
    <recommendedName>
        <fullName evidence="3">Phospholipid/glycerol acyltransferase domain-containing protein</fullName>
    </recommendedName>
</protein>
<feature type="compositionally biased region" description="Low complexity" evidence="1">
    <location>
        <begin position="684"/>
        <end position="707"/>
    </location>
</feature>
<feature type="transmembrane region" description="Helical" evidence="2">
    <location>
        <begin position="488"/>
        <end position="509"/>
    </location>
</feature>
<dbReference type="InterPro" id="IPR002123">
    <property type="entry name" value="Plipid/glycerol_acylTrfase"/>
</dbReference>
<keyword evidence="2" id="KW-1133">Transmembrane helix</keyword>
<sequence length="757" mass="83446">MTLMRECRRRVSFLIAEKSMHQRGIGFFAKMINASAYFVFLCSFDGAWRKKDTKYWRNSLDDVPVVRPQDLAKPGVGMIQLLNIKTDPLRITGLNTRFTTQLHVGGSISLPKGLGSAEVTQIVSDTELLIKKEFKELRAIELLTSEEGCPFKCLPHVDQESVYRSVHKTLNEGNCIAIFPEGGSHDRAEMLPLKAGVTVMALGAMHAHPGLDVKIVPCGLNYFHPHKFRSRAVIEFGAPITISPELVEKFKNGGAEKREACGKLLDTIYNALKSVTVGASDYETLMGFEERVVMIVREGCYTGSRRNVVVSAHGMHQFYNPPHIAGGGTESALRLRLRQVQGGSQSGGTAAESPSIQPAPEVPRPSRSPGQQDLPRRAPRVRPVAIPLRCTSRVGITVVPGSALTKSIIHDVLRLLSSTILNLPIAIVARVISAKKARVPLCQSLNHHNHLLLNLFFHPALLPPTPTEALAGSTVKIAGRDVLATWKLLVGLAFIPALYATYTLIALFIAFRSDWPSSIKLLAPLLTWNLLPFISYASMRFGENGIDVYRSLRPLFLSIFDPASVENLRTVRDRLSHDITDLINEYGPKVFPDFDADRILLAPSHTPRATTPTPSASAAMKLAGGFFTTKMDWLDDRIFNWGRADDSETDDIFFFMDKQNGGVSGRASSRGNSGSDPEEERGARFGTGTSRSRSRSRTSSFGTGLSSETGFKVEAMTELPRNRSFNEVANRVSAQRRDSMKNEDDGYAGDREDGQRR</sequence>
<keyword evidence="5" id="KW-1185">Reference proteome</keyword>
<comment type="caution">
    <text evidence="4">The sequence shown here is derived from an EMBL/GenBank/DDBJ whole genome shotgun (WGS) entry which is preliminary data.</text>
</comment>
<dbReference type="GO" id="GO:0008654">
    <property type="term" value="P:phospholipid biosynthetic process"/>
    <property type="evidence" value="ECO:0007669"/>
    <property type="project" value="TreeGrafter"/>
</dbReference>
<name>A0A433QNV0_9FUNG</name>
<organism evidence="4 5">
    <name type="scientific">Jimgerdemannia flammicorona</name>
    <dbReference type="NCBI Taxonomy" id="994334"/>
    <lineage>
        <taxon>Eukaryota</taxon>
        <taxon>Fungi</taxon>
        <taxon>Fungi incertae sedis</taxon>
        <taxon>Mucoromycota</taxon>
        <taxon>Mucoromycotina</taxon>
        <taxon>Endogonomycetes</taxon>
        <taxon>Endogonales</taxon>
        <taxon>Endogonaceae</taxon>
        <taxon>Jimgerdemannia</taxon>
    </lineage>
</organism>
<feature type="region of interest" description="Disordered" evidence="1">
    <location>
        <begin position="343"/>
        <end position="378"/>
    </location>
</feature>
<evidence type="ECO:0000259" key="3">
    <source>
        <dbReference type="Pfam" id="PF01553"/>
    </source>
</evidence>
<keyword evidence="2" id="KW-0472">Membrane</keyword>
<dbReference type="Pfam" id="PF01553">
    <property type="entry name" value="Acyltransferase"/>
    <property type="match status" value="1"/>
</dbReference>
<feature type="region of interest" description="Disordered" evidence="1">
    <location>
        <begin position="662"/>
        <end position="757"/>
    </location>
</feature>
<evidence type="ECO:0000256" key="1">
    <source>
        <dbReference type="SAM" id="MobiDB-lite"/>
    </source>
</evidence>